<proteinExistence type="predicted"/>
<evidence type="ECO:0000313" key="2">
    <source>
        <dbReference type="Proteomes" id="UP001281447"/>
    </source>
</evidence>
<keyword evidence="2" id="KW-1185">Reference proteome</keyword>
<dbReference type="SUPFAM" id="SSF52540">
    <property type="entry name" value="P-loop containing nucleoside triphosphate hydrolases"/>
    <property type="match status" value="1"/>
</dbReference>
<dbReference type="Proteomes" id="UP001281447">
    <property type="component" value="Unassembled WGS sequence"/>
</dbReference>
<dbReference type="EMBL" id="JAWDIP010000003">
    <property type="protein sequence ID" value="MDY0395111.1"/>
    <property type="molecule type" value="Genomic_DNA"/>
</dbReference>
<gene>
    <name evidence="1" type="ORF">RWE15_12630</name>
</gene>
<protein>
    <submittedName>
        <fullName evidence="1">Uncharacterized protein</fullName>
    </submittedName>
</protein>
<organism evidence="1 2">
    <name type="scientific">Tigheibacillus halophilus</name>
    <dbReference type="NCBI Taxonomy" id="361280"/>
    <lineage>
        <taxon>Bacteria</taxon>
        <taxon>Bacillati</taxon>
        <taxon>Bacillota</taxon>
        <taxon>Bacilli</taxon>
        <taxon>Bacillales</taxon>
        <taxon>Bacillaceae</taxon>
        <taxon>Tigheibacillus</taxon>
    </lineage>
</organism>
<accession>A0ABU5C8A9</accession>
<dbReference type="Gene3D" id="3.40.50.300">
    <property type="entry name" value="P-loop containing nucleotide triphosphate hydrolases"/>
    <property type="match status" value="1"/>
</dbReference>
<reference evidence="1 2" key="1">
    <citation type="submission" date="2023-10" db="EMBL/GenBank/DDBJ databases">
        <title>Virgibacillus halophilus 5B73C genome.</title>
        <authorList>
            <person name="Miliotis G."/>
            <person name="Sengupta P."/>
            <person name="Hameed A."/>
            <person name="Chuvochina M."/>
            <person name="Mcdonagh F."/>
            <person name="Simpson A.C."/>
            <person name="Singh N.K."/>
            <person name="Rekha P.D."/>
            <person name="Raman K."/>
            <person name="Hugenholtz P."/>
            <person name="Venkateswaran K."/>
        </authorList>
    </citation>
    <scope>NUCLEOTIDE SEQUENCE [LARGE SCALE GENOMIC DNA]</scope>
    <source>
        <strain evidence="1 2">5B73C</strain>
    </source>
</reference>
<comment type="caution">
    <text evidence="1">The sequence shown here is derived from an EMBL/GenBank/DDBJ whole genome shotgun (WGS) entry which is preliminary data.</text>
</comment>
<sequence length="170" mass="19248">MKSRDALSNIDYFSLPANPEEMEIATKEQIESFVEAIRQTQDYDYIIIDLDSTLHERNSSALDISDEIFWLLSADETSFERTKNMLSNDLHHINLDQSKIHFVLNKAGQGHFDGFSAYNLSIEEQVAFQEAWLLLSEEEKFRSDTMIGAKLASLLKSHSSLEAGVAQIGS</sequence>
<evidence type="ECO:0000313" key="1">
    <source>
        <dbReference type="EMBL" id="MDY0395111.1"/>
    </source>
</evidence>
<dbReference type="InterPro" id="IPR027417">
    <property type="entry name" value="P-loop_NTPase"/>
</dbReference>
<name>A0ABU5C8A9_9BACI</name>